<proteinExistence type="predicted"/>
<dbReference type="Proteomes" id="UP000887565">
    <property type="component" value="Unplaced"/>
</dbReference>
<keyword evidence="1" id="KW-1185">Reference proteome</keyword>
<sequence>HVLYSGPRLWNYLIININCGLEVRTTKVNYNVRHYGTMPKQTKVKGGKTFPMVPIPSDCFDKLLGPTSMTFQNCTKFQEISLTDICQLYPPIRDAKP</sequence>
<accession>A0A915HPJ5</accession>
<reference evidence="2" key="1">
    <citation type="submission" date="2022-11" db="UniProtKB">
        <authorList>
            <consortium name="WormBaseParasite"/>
        </authorList>
    </citation>
    <scope>IDENTIFICATION</scope>
</reference>
<protein>
    <submittedName>
        <fullName evidence="2">Uncharacterized protein</fullName>
    </submittedName>
</protein>
<evidence type="ECO:0000313" key="1">
    <source>
        <dbReference type="Proteomes" id="UP000887565"/>
    </source>
</evidence>
<organism evidence="1 2">
    <name type="scientific">Romanomermis culicivorax</name>
    <name type="common">Nematode worm</name>
    <dbReference type="NCBI Taxonomy" id="13658"/>
    <lineage>
        <taxon>Eukaryota</taxon>
        <taxon>Metazoa</taxon>
        <taxon>Ecdysozoa</taxon>
        <taxon>Nematoda</taxon>
        <taxon>Enoplea</taxon>
        <taxon>Dorylaimia</taxon>
        <taxon>Mermithida</taxon>
        <taxon>Mermithoidea</taxon>
        <taxon>Mermithidae</taxon>
        <taxon>Romanomermis</taxon>
    </lineage>
</organism>
<dbReference type="WBParaSite" id="nRc.2.0.1.t03644-RA">
    <property type="protein sequence ID" value="nRc.2.0.1.t03644-RA"/>
    <property type="gene ID" value="nRc.2.0.1.g03644"/>
</dbReference>
<dbReference type="AlphaFoldDB" id="A0A915HPJ5"/>
<evidence type="ECO:0000313" key="2">
    <source>
        <dbReference type="WBParaSite" id="nRc.2.0.1.t03644-RA"/>
    </source>
</evidence>
<name>A0A915HPJ5_ROMCU</name>